<dbReference type="Gene3D" id="1.20.1420.60">
    <property type="match status" value="1"/>
</dbReference>
<protein>
    <recommendedName>
        <fullName evidence="1">DNA mimic protein DMP19 C-terminal domain-containing protein</fullName>
    </recommendedName>
</protein>
<dbReference type="Proteomes" id="UP000182715">
    <property type="component" value="Unassembled WGS sequence"/>
</dbReference>
<feature type="domain" description="DNA mimic protein DMP19 C-terminal" evidence="1">
    <location>
        <begin position="41"/>
        <end position="155"/>
    </location>
</feature>
<reference evidence="2 3" key="1">
    <citation type="submission" date="2014-11" db="EMBL/GenBank/DDBJ databases">
        <authorList>
            <person name="Diene M.Seydina."/>
        </authorList>
    </citation>
    <scope>NUCLEOTIDE SEQUENCE [LARGE SCALE GENOMIC DNA]</scope>
    <source>
        <strain evidence="2 3">Neisseria meningitidis CHUV</strain>
    </source>
</reference>
<dbReference type="InterPro" id="IPR025402">
    <property type="entry name" value="DMP19_C"/>
</dbReference>
<organism evidence="2 3">
    <name type="scientific">Neisseria meningitidis serogroup B</name>
    <dbReference type="NCBI Taxonomy" id="491"/>
    <lineage>
        <taxon>Bacteria</taxon>
        <taxon>Pseudomonadati</taxon>
        <taxon>Pseudomonadota</taxon>
        <taxon>Betaproteobacteria</taxon>
        <taxon>Neisseriales</taxon>
        <taxon>Neisseriaceae</taxon>
        <taxon>Neisseria</taxon>
    </lineage>
</organism>
<sequence length="165" mass="18526">MTALTLPEDIRQQEPSALLYPLVSAYLEHTAQTGDESLSCLSDDQHTLTAFCYLDSQVEEGGFVQLIASGYGEYIFRNPLADSLRRWKIKAVPKVLDKAKALYEQHGKTIETLADGGADIESLRKQFPDFEEWDGAYYEAAEQDLPLLAEHIQSNWETFAHIGQA</sequence>
<evidence type="ECO:0000259" key="1">
    <source>
        <dbReference type="Pfam" id="PF14300"/>
    </source>
</evidence>
<evidence type="ECO:0000313" key="2">
    <source>
        <dbReference type="EMBL" id="CRY98947.1"/>
    </source>
</evidence>
<evidence type="ECO:0000313" key="3">
    <source>
        <dbReference type="Proteomes" id="UP000182715"/>
    </source>
</evidence>
<dbReference type="AlphaFoldDB" id="A0A0H5QA69"/>
<accession>A0A0H5QA69</accession>
<proteinExistence type="predicted"/>
<dbReference type="Pfam" id="PF14300">
    <property type="entry name" value="DMP19"/>
    <property type="match status" value="1"/>
</dbReference>
<dbReference type="EMBL" id="CVTF01000036">
    <property type="protein sequence ID" value="CRY98947.1"/>
    <property type="molecule type" value="Genomic_DNA"/>
</dbReference>
<name>A0A0H5QA69_NEIMI</name>